<accession>A0A212JHE5</accession>
<dbReference type="AlphaFoldDB" id="A0A212JHE5"/>
<name>A0A212JHE5_9BACT</name>
<evidence type="ECO:0000313" key="2">
    <source>
        <dbReference type="EMBL" id="SBV98831.1"/>
    </source>
</evidence>
<feature type="domain" description="Outer membrane protein beta-barrel" evidence="1">
    <location>
        <begin position="22"/>
        <end position="213"/>
    </location>
</feature>
<dbReference type="RefSeq" id="WP_296941019.1">
    <property type="nucleotide sequence ID" value="NZ_LT599032.1"/>
</dbReference>
<organism evidence="2">
    <name type="scientific">uncultured Dysgonomonas sp</name>
    <dbReference type="NCBI Taxonomy" id="206096"/>
    <lineage>
        <taxon>Bacteria</taxon>
        <taxon>Pseudomonadati</taxon>
        <taxon>Bacteroidota</taxon>
        <taxon>Bacteroidia</taxon>
        <taxon>Bacteroidales</taxon>
        <taxon>Dysgonomonadaceae</taxon>
        <taxon>Dysgonomonas</taxon>
        <taxon>environmental samples</taxon>
    </lineage>
</organism>
<evidence type="ECO:0000259" key="1">
    <source>
        <dbReference type="Pfam" id="PF13568"/>
    </source>
</evidence>
<proteinExistence type="predicted"/>
<gene>
    <name evidence="2" type="ORF">KL86DYS1_12278</name>
</gene>
<dbReference type="EMBL" id="FLUM01000001">
    <property type="protein sequence ID" value="SBV98831.1"/>
    <property type="molecule type" value="Genomic_DNA"/>
</dbReference>
<dbReference type="InterPro" id="IPR025665">
    <property type="entry name" value="Beta-barrel_OMP_2"/>
</dbReference>
<dbReference type="Pfam" id="PF13568">
    <property type="entry name" value="OMP_b-brl_2"/>
    <property type="match status" value="1"/>
</dbReference>
<reference evidence="2" key="1">
    <citation type="submission" date="2016-04" db="EMBL/GenBank/DDBJ databases">
        <authorList>
            <person name="Evans L.H."/>
            <person name="Alamgir A."/>
            <person name="Owens N."/>
            <person name="Weber N.D."/>
            <person name="Virtaneva K."/>
            <person name="Barbian K."/>
            <person name="Babar A."/>
            <person name="Rosenke K."/>
        </authorList>
    </citation>
    <scope>NUCLEOTIDE SEQUENCE</scope>
    <source>
        <strain evidence="2">86-1</strain>
    </source>
</reference>
<protein>
    <recommendedName>
        <fullName evidence="1">Outer membrane protein beta-barrel domain-containing protein</fullName>
    </recommendedName>
</protein>
<sequence>MTNRFFILLLFSSLFTVVVNGQNKKFEPEWNVGVGFGPTLSSISFDPNRALNYGGTISTKNLQQFAGGLAIRYITEKNLGLIAELNYSQQGWEQYFEPSESGEPSPYEHSHQLNYLELPILTHIYFGNKVRVFFNLGPKLSFLLSDSEKMNQALSDALASGNLGTSFMTYQYYRKAERKIDYALMGGMGLEFRSGIGHFALEGRYTFGLGDIYKNSKSDFFNRSANRVISVKLTYYVKLF</sequence>